<accession>A0A8S1KGB2</accession>
<feature type="compositionally biased region" description="Polar residues" evidence="1">
    <location>
        <begin position="114"/>
        <end position="130"/>
    </location>
</feature>
<comment type="caution">
    <text evidence="2">The sequence shown here is derived from an EMBL/GenBank/DDBJ whole genome shotgun (WGS) entry which is preliminary data.</text>
</comment>
<organism evidence="2 3">
    <name type="scientific">Paramecium primaurelia</name>
    <dbReference type="NCBI Taxonomy" id="5886"/>
    <lineage>
        <taxon>Eukaryota</taxon>
        <taxon>Sar</taxon>
        <taxon>Alveolata</taxon>
        <taxon>Ciliophora</taxon>
        <taxon>Intramacronucleata</taxon>
        <taxon>Oligohymenophorea</taxon>
        <taxon>Peniculida</taxon>
        <taxon>Parameciidae</taxon>
        <taxon>Paramecium</taxon>
    </lineage>
</organism>
<evidence type="ECO:0000313" key="3">
    <source>
        <dbReference type="Proteomes" id="UP000688137"/>
    </source>
</evidence>
<name>A0A8S1KGB2_PARPR</name>
<protein>
    <submittedName>
        <fullName evidence="2">Uncharacterized protein</fullName>
    </submittedName>
</protein>
<proteinExistence type="predicted"/>
<keyword evidence="3" id="KW-1185">Reference proteome</keyword>
<dbReference type="Proteomes" id="UP000688137">
    <property type="component" value="Unassembled WGS sequence"/>
</dbReference>
<gene>
    <name evidence="2" type="ORF">PPRIM_AZ9-3.1.T0210006</name>
</gene>
<sequence>MKNPHKRKGYQLDKRINKSAYLDFKKQMLPQKFEIPHEREKPLEVRSLLANLDQENQKNSIFNVTQSPQLKKYLIQSQISEFPLLSSLNKIELFLNRQQNKLKEQSKSEEIKSQKNYSQSTEVFTANKVT</sequence>
<dbReference type="AlphaFoldDB" id="A0A8S1KGB2"/>
<reference evidence="2" key="1">
    <citation type="submission" date="2021-01" db="EMBL/GenBank/DDBJ databases">
        <authorList>
            <consortium name="Genoscope - CEA"/>
            <person name="William W."/>
        </authorList>
    </citation>
    <scope>NUCLEOTIDE SEQUENCE</scope>
</reference>
<evidence type="ECO:0000313" key="2">
    <source>
        <dbReference type="EMBL" id="CAD8053687.1"/>
    </source>
</evidence>
<dbReference type="EMBL" id="CAJJDM010000019">
    <property type="protein sequence ID" value="CAD8053687.1"/>
    <property type="molecule type" value="Genomic_DNA"/>
</dbReference>
<feature type="region of interest" description="Disordered" evidence="1">
    <location>
        <begin position="104"/>
        <end position="130"/>
    </location>
</feature>
<feature type="compositionally biased region" description="Basic and acidic residues" evidence="1">
    <location>
        <begin position="104"/>
        <end position="113"/>
    </location>
</feature>
<evidence type="ECO:0000256" key="1">
    <source>
        <dbReference type="SAM" id="MobiDB-lite"/>
    </source>
</evidence>